<keyword evidence="7 8" id="KW-0472">Membrane</keyword>
<keyword evidence="10" id="KW-1185">Reference proteome</keyword>
<gene>
    <name evidence="9" type="ORF">CONCODRAFT_15028</name>
</gene>
<dbReference type="Proteomes" id="UP000070444">
    <property type="component" value="Unassembled WGS sequence"/>
</dbReference>
<evidence type="ECO:0000256" key="6">
    <source>
        <dbReference type="ARBA" id="ARBA00023128"/>
    </source>
</evidence>
<evidence type="ECO:0000256" key="8">
    <source>
        <dbReference type="RuleBase" id="RU368017"/>
    </source>
</evidence>
<organism evidence="9 10">
    <name type="scientific">Conidiobolus coronatus (strain ATCC 28846 / CBS 209.66 / NRRL 28638)</name>
    <name type="common">Delacroixia coronata</name>
    <dbReference type="NCBI Taxonomy" id="796925"/>
    <lineage>
        <taxon>Eukaryota</taxon>
        <taxon>Fungi</taxon>
        <taxon>Fungi incertae sedis</taxon>
        <taxon>Zoopagomycota</taxon>
        <taxon>Entomophthoromycotina</taxon>
        <taxon>Entomophthoromycetes</taxon>
        <taxon>Entomophthorales</taxon>
        <taxon>Ancylistaceae</taxon>
        <taxon>Conidiobolus</taxon>
    </lineage>
</organism>
<dbReference type="Gene3D" id="1.20.5.2210">
    <property type="match status" value="1"/>
</dbReference>
<evidence type="ECO:0000256" key="5">
    <source>
        <dbReference type="ARBA" id="ARBA00023065"/>
    </source>
</evidence>
<dbReference type="EMBL" id="KQ964427">
    <property type="protein sequence ID" value="KXN74154.1"/>
    <property type="molecule type" value="Genomic_DNA"/>
</dbReference>
<evidence type="ECO:0000256" key="3">
    <source>
        <dbReference type="ARBA" id="ARBA00022781"/>
    </source>
</evidence>
<keyword evidence="3 8" id="KW-0375">Hydrogen ion transport</keyword>
<keyword evidence="6 8" id="KW-0496">Mitochondrion</keyword>
<keyword evidence="1 8" id="KW-0813">Transport</keyword>
<comment type="function">
    <text evidence="8">Subunit b, of the mitochondrial membrane ATP synthase complex (F(1)F(0) ATP synthase or Complex V) that produces ATP from ADP in the presence of a proton gradient across the membrane which is generated by electron transport complexes of the respiratory chain. ATP synthase complex consist of a soluble F(1) head domain - the catalytic core - and a membrane F(1) domain - the membrane proton channel. These two domains are linked by a central stalk rotating inside the F(1) region and a stationary peripheral stalk. During catalysis, ATP synthesis in the catalytic domain of F(1) is coupled via a rotary mechanism of the central stalk subunits to proton translocation. In vivo, can only synthesize ATP although its ATP hydrolase activity can be activated artificially in vitro. Part of the complex F(0) domain. Part of the complex F(0) domain and the peripheric stalk, which acts as a stator to hold the catalytic alpha(3)beta(3) subcomplex and subunit a/ATP6 static relative to the rotary elements.</text>
</comment>
<dbReference type="Pfam" id="PF05405">
    <property type="entry name" value="Mt_ATP-synt_B"/>
    <property type="match status" value="1"/>
</dbReference>
<evidence type="ECO:0000256" key="7">
    <source>
        <dbReference type="ARBA" id="ARBA00023136"/>
    </source>
</evidence>
<dbReference type="PANTHER" id="PTHR12733">
    <property type="entry name" value="MITOCHONDRIAL ATP SYNTHASE B CHAIN"/>
    <property type="match status" value="1"/>
</dbReference>
<comment type="similarity">
    <text evidence="8">Belongs to the eukaryotic ATPase B chain family.</text>
</comment>
<dbReference type="PANTHER" id="PTHR12733:SF3">
    <property type="entry name" value="ATP SYNTHASE F(0) COMPLEX SUBUNIT B1, MITOCHONDRIAL"/>
    <property type="match status" value="1"/>
</dbReference>
<evidence type="ECO:0000256" key="2">
    <source>
        <dbReference type="ARBA" id="ARBA00022547"/>
    </source>
</evidence>
<dbReference type="STRING" id="796925.A0A137PGM9"/>
<evidence type="ECO:0000313" key="10">
    <source>
        <dbReference type="Proteomes" id="UP000070444"/>
    </source>
</evidence>
<dbReference type="InterPro" id="IPR008688">
    <property type="entry name" value="ATP_synth_Bsub_B/MI25"/>
</dbReference>
<sequence>MSSYLAKSVLRASRSANTYKLSAINGARFLSSEKQTTPKTSEAPADEHHAKALSFIDSLPSNDIVSKTGLLTIGATAATWLVSKEIYVINEESLVLASFAFVISYIYKTIREPYSEWADARLKDITQILTDARTEHKTQVQHRIEEASQLSDIVPITKDLFAMSKEIAETQAKAFELKQRVAVAAEVKSVLDSWVRYENSLREREQRELAAKVIANIEASLKDPKLQNQILKEAIQEVQRLTKN</sequence>
<dbReference type="OMA" id="YTEWADG"/>
<keyword evidence="2 8" id="KW-0138">CF(0)</keyword>
<dbReference type="GO" id="GO:0005743">
    <property type="term" value="C:mitochondrial inner membrane"/>
    <property type="evidence" value="ECO:0007669"/>
    <property type="project" value="UniProtKB-SubCell"/>
</dbReference>
<evidence type="ECO:0000313" key="9">
    <source>
        <dbReference type="EMBL" id="KXN74154.1"/>
    </source>
</evidence>
<comment type="subcellular location">
    <subcellularLocation>
        <location evidence="8">Mitochondrion</location>
    </subcellularLocation>
    <subcellularLocation>
        <location evidence="8">Mitochondrion inner membrane</location>
    </subcellularLocation>
</comment>
<evidence type="ECO:0000256" key="4">
    <source>
        <dbReference type="ARBA" id="ARBA00022792"/>
    </source>
</evidence>
<accession>A0A137PGM9</accession>
<dbReference type="GO" id="GO:0045259">
    <property type="term" value="C:proton-transporting ATP synthase complex"/>
    <property type="evidence" value="ECO:0007669"/>
    <property type="project" value="UniProtKB-KW"/>
</dbReference>
<keyword evidence="4 8" id="KW-0999">Mitochondrion inner membrane</keyword>
<evidence type="ECO:0000256" key="1">
    <source>
        <dbReference type="ARBA" id="ARBA00022448"/>
    </source>
</evidence>
<dbReference type="GO" id="GO:0046933">
    <property type="term" value="F:proton-transporting ATP synthase activity, rotational mechanism"/>
    <property type="evidence" value="ECO:0007669"/>
    <property type="project" value="TreeGrafter"/>
</dbReference>
<name>A0A137PGM9_CONC2</name>
<protein>
    <recommendedName>
        <fullName evidence="8">ATP synthase subunit 4</fullName>
    </recommendedName>
</protein>
<keyword evidence="5 8" id="KW-0406">Ion transport</keyword>
<comment type="subunit">
    <text evidence="8">F-type ATPases have 2 components, CF(1) - the catalytic core - and CF(0) - the membrane proton channel. In yeast, the dimeric form of ATP synthase consists of 17 polypeptides: alpha, beta, gamma, delta, epsilon, 4 (B), 5 (OSCP), 6 (A), 8, 9 (C), d, E (Tim11), f, g, h, i/j and k.</text>
</comment>
<reference evidence="9 10" key="1">
    <citation type="journal article" date="2015" name="Genome Biol. Evol.">
        <title>Phylogenomic analyses indicate that early fungi evolved digesting cell walls of algal ancestors of land plants.</title>
        <authorList>
            <person name="Chang Y."/>
            <person name="Wang S."/>
            <person name="Sekimoto S."/>
            <person name="Aerts A.L."/>
            <person name="Choi C."/>
            <person name="Clum A."/>
            <person name="LaButti K.M."/>
            <person name="Lindquist E.A."/>
            <person name="Yee Ngan C."/>
            <person name="Ohm R.A."/>
            <person name="Salamov A.A."/>
            <person name="Grigoriev I.V."/>
            <person name="Spatafora J.W."/>
            <person name="Berbee M.L."/>
        </authorList>
    </citation>
    <scope>NUCLEOTIDE SEQUENCE [LARGE SCALE GENOMIC DNA]</scope>
    <source>
        <strain evidence="9 10">NRRL 28638</strain>
    </source>
</reference>
<dbReference type="SUPFAM" id="SSF161060">
    <property type="entry name" value="ATP synthase B chain-like"/>
    <property type="match status" value="1"/>
</dbReference>
<dbReference type="AlphaFoldDB" id="A0A137PGM9"/>
<proteinExistence type="inferred from homology"/>
<dbReference type="OrthoDB" id="67388at2759"/>
<dbReference type="InterPro" id="IPR013837">
    <property type="entry name" value="ATP_synth_F0_suB"/>
</dbReference>